<dbReference type="InterPro" id="IPR005490">
    <property type="entry name" value="LD_TPept_cat_dom"/>
</dbReference>
<dbReference type="Gene3D" id="2.40.440.10">
    <property type="entry name" value="L,D-transpeptidase catalytic domain-like"/>
    <property type="match status" value="1"/>
</dbReference>
<evidence type="ECO:0000256" key="5">
    <source>
        <dbReference type="ARBA" id="ARBA00022984"/>
    </source>
</evidence>
<organism evidence="9 10">
    <name type="scientific">Candidatus Legionella polyplacis</name>
    <dbReference type="NCBI Taxonomy" id="2005262"/>
    <lineage>
        <taxon>Bacteria</taxon>
        <taxon>Pseudomonadati</taxon>
        <taxon>Pseudomonadota</taxon>
        <taxon>Gammaproteobacteria</taxon>
        <taxon>Legionellales</taxon>
        <taxon>Legionellaceae</taxon>
        <taxon>Legionella</taxon>
    </lineage>
</organism>
<keyword evidence="10" id="KW-1185">Reference proteome</keyword>
<comment type="similarity">
    <text evidence="2">Belongs to the YkuD family.</text>
</comment>
<dbReference type="SUPFAM" id="SSF141523">
    <property type="entry name" value="L,D-transpeptidase catalytic domain-like"/>
    <property type="match status" value="1"/>
</dbReference>
<keyword evidence="6 7" id="KW-0961">Cell wall biogenesis/degradation</keyword>
<evidence type="ECO:0000256" key="7">
    <source>
        <dbReference type="PROSITE-ProRule" id="PRU01373"/>
    </source>
</evidence>
<feature type="active site" description="Proton donor/acceptor" evidence="7">
    <location>
        <position position="137"/>
    </location>
</feature>
<dbReference type="Pfam" id="PF03734">
    <property type="entry name" value="YkuD"/>
    <property type="match status" value="1"/>
</dbReference>
<evidence type="ECO:0000256" key="1">
    <source>
        <dbReference type="ARBA" id="ARBA00004752"/>
    </source>
</evidence>
<dbReference type="CDD" id="cd16913">
    <property type="entry name" value="YkuD_like"/>
    <property type="match status" value="1"/>
</dbReference>
<sequence length="178" mass="20560">MIPIISHKLLLFNKSTLVVDDYGYVHQTLFYLKDKRGRNEFPLKILSNGKKQFIFNPRKYMWAVYNKHGDRIMTGSASGGKDFCKDLGKSCRTVIGSFYIYHKKGVNCRSNEFFINKSNLGVKMPYCMFFFRGFSIHAAYEVPHANSSHGCIKVFPSAAEWLNKYFIRIGTQVVVLPY</sequence>
<feature type="active site" description="Nucleophile" evidence="7">
    <location>
        <position position="151"/>
    </location>
</feature>
<dbReference type="PROSITE" id="PS52029">
    <property type="entry name" value="LD_TPASE"/>
    <property type="match status" value="1"/>
</dbReference>
<dbReference type="Proteomes" id="UP001368618">
    <property type="component" value="Chromosome"/>
</dbReference>
<comment type="pathway">
    <text evidence="1 7">Cell wall biogenesis; peptidoglycan biosynthesis.</text>
</comment>
<reference evidence="9" key="1">
    <citation type="submission" date="2023-09" db="EMBL/GenBank/DDBJ databases">
        <title>Genomes of two closely related lineages of the louse Polyplax serrata with different host specificities.</title>
        <authorList>
            <person name="Martinu J."/>
            <person name="Tarabai H."/>
            <person name="Stefka J."/>
            <person name="Hypsa V."/>
        </authorList>
    </citation>
    <scope>NUCLEOTIDE SEQUENCE [LARGE SCALE GENOMIC DNA]</scope>
    <source>
        <strain evidence="9">98ZLc_SE</strain>
    </source>
</reference>
<evidence type="ECO:0000256" key="4">
    <source>
        <dbReference type="ARBA" id="ARBA00022960"/>
    </source>
</evidence>
<keyword evidence="5 7" id="KW-0573">Peptidoglycan synthesis</keyword>
<evidence type="ECO:0000313" key="10">
    <source>
        <dbReference type="Proteomes" id="UP001368618"/>
    </source>
</evidence>
<evidence type="ECO:0000256" key="3">
    <source>
        <dbReference type="ARBA" id="ARBA00022679"/>
    </source>
</evidence>
<dbReference type="InterPro" id="IPR050979">
    <property type="entry name" value="LD-transpeptidase"/>
</dbReference>
<dbReference type="EC" id="2.-.-.-" evidence="9"/>
<proteinExistence type="inferred from homology"/>
<evidence type="ECO:0000259" key="8">
    <source>
        <dbReference type="PROSITE" id="PS52029"/>
    </source>
</evidence>
<accession>A0ABZ2GWE5</accession>
<keyword evidence="3 9" id="KW-0808">Transferase</keyword>
<keyword evidence="4 7" id="KW-0133">Cell shape</keyword>
<dbReference type="PANTHER" id="PTHR30582:SF2">
    <property type="entry name" value="L,D-TRANSPEPTIDASE YCIB-RELATED"/>
    <property type="match status" value="1"/>
</dbReference>
<name>A0ABZ2GWE5_9GAMM</name>
<protein>
    <submittedName>
        <fullName evidence="9">L,D-transpeptidase</fullName>
        <ecNumber evidence="9">2.-.-.-</ecNumber>
    </submittedName>
</protein>
<gene>
    <name evidence="9" type="ORF">RQL39_00565</name>
</gene>
<dbReference type="PANTHER" id="PTHR30582">
    <property type="entry name" value="L,D-TRANSPEPTIDASE"/>
    <property type="match status" value="1"/>
</dbReference>
<dbReference type="InterPro" id="IPR038063">
    <property type="entry name" value="Transpep_catalytic_dom"/>
</dbReference>
<evidence type="ECO:0000313" key="9">
    <source>
        <dbReference type="EMBL" id="WWR11777.1"/>
    </source>
</evidence>
<feature type="domain" description="L,D-TPase catalytic" evidence="8">
    <location>
        <begin position="51"/>
        <end position="176"/>
    </location>
</feature>
<evidence type="ECO:0000256" key="2">
    <source>
        <dbReference type="ARBA" id="ARBA00005992"/>
    </source>
</evidence>
<dbReference type="EMBL" id="CP135137">
    <property type="protein sequence ID" value="WWR11777.1"/>
    <property type="molecule type" value="Genomic_DNA"/>
</dbReference>
<evidence type="ECO:0000256" key="6">
    <source>
        <dbReference type="ARBA" id="ARBA00023316"/>
    </source>
</evidence>
<dbReference type="GO" id="GO:0016740">
    <property type="term" value="F:transferase activity"/>
    <property type="evidence" value="ECO:0007669"/>
    <property type="project" value="UniProtKB-KW"/>
</dbReference>